<keyword evidence="1" id="KW-0812">Transmembrane</keyword>
<reference evidence="2" key="1">
    <citation type="submission" date="2021-01" db="EMBL/GenBank/DDBJ databases">
        <authorList>
            <person name="Corre E."/>
            <person name="Pelletier E."/>
            <person name="Niang G."/>
            <person name="Scheremetjew M."/>
            <person name="Finn R."/>
            <person name="Kale V."/>
            <person name="Holt S."/>
            <person name="Cochrane G."/>
            <person name="Meng A."/>
            <person name="Brown T."/>
            <person name="Cohen L."/>
        </authorList>
    </citation>
    <scope>NUCLEOTIDE SEQUENCE</scope>
    <source>
        <strain evidence="2">GSO104</strain>
    </source>
</reference>
<keyword evidence="1" id="KW-0472">Membrane</keyword>
<dbReference type="AlphaFoldDB" id="A0A7S4QIJ3"/>
<dbReference type="EMBL" id="HBNS01004170">
    <property type="protein sequence ID" value="CAE4584799.1"/>
    <property type="molecule type" value="Transcribed_RNA"/>
</dbReference>
<gene>
    <name evidence="2" type="ORF">DBRI00130_LOCUS3383</name>
</gene>
<evidence type="ECO:0000256" key="1">
    <source>
        <dbReference type="SAM" id="Phobius"/>
    </source>
</evidence>
<keyword evidence="1" id="KW-1133">Transmembrane helix</keyword>
<evidence type="ECO:0000313" key="2">
    <source>
        <dbReference type="EMBL" id="CAE4584799.1"/>
    </source>
</evidence>
<proteinExistence type="predicted"/>
<protein>
    <submittedName>
        <fullName evidence="2">Uncharacterized protein</fullName>
    </submittedName>
</protein>
<sequence>MQSEVRVANVSLQSLESAIAETVRSGANSEEIRRVVEAATLRFHDNHKKTRTFHSASRYLFNRVHLFGLLCCALVVFLIAFTVSFRAQQISQRNQVELKDVWENINVLMGITTDDGVGDGDGEKDNHAAEPAVSQYASAANYLARFLANDVPATRSKPTICPLDAFFHDECQERDGGTVCIFPGAILKRIDAENWESEINGFRVLNDTRYFPEL</sequence>
<feature type="transmembrane region" description="Helical" evidence="1">
    <location>
        <begin position="64"/>
        <end position="85"/>
    </location>
</feature>
<accession>A0A7S4QIJ3</accession>
<name>A0A7S4QIJ3_9STRA</name>
<organism evidence="2">
    <name type="scientific">Ditylum brightwellii</name>
    <dbReference type="NCBI Taxonomy" id="49249"/>
    <lineage>
        <taxon>Eukaryota</taxon>
        <taxon>Sar</taxon>
        <taxon>Stramenopiles</taxon>
        <taxon>Ochrophyta</taxon>
        <taxon>Bacillariophyta</taxon>
        <taxon>Mediophyceae</taxon>
        <taxon>Lithodesmiophycidae</taxon>
        <taxon>Lithodesmiales</taxon>
        <taxon>Lithodesmiaceae</taxon>
        <taxon>Ditylum</taxon>
    </lineage>
</organism>